<dbReference type="InParanoid" id="E3J0G5"/>
<dbReference type="Gene3D" id="3.40.50.10140">
    <property type="entry name" value="Toll/interleukin-1 receptor homology (TIR) domain"/>
    <property type="match status" value="1"/>
</dbReference>
<dbReference type="OrthoDB" id="3204097at2"/>
<dbReference type="AlphaFoldDB" id="E3J0G5"/>
<reference evidence="3 4" key="1">
    <citation type="submission" date="2010-10" db="EMBL/GenBank/DDBJ databases">
        <title>Complete sequence of Frankia sp. EuI1c.</title>
        <authorList>
            <consortium name="US DOE Joint Genome Institute"/>
            <person name="Lucas S."/>
            <person name="Copeland A."/>
            <person name="Lapidus A."/>
            <person name="Cheng J.-F."/>
            <person name="Bruce D."/>
            <person name="Goodwin L."/>
            <person name="Pitluck S."/>
            <person name="Chertkov O."/>
            <person name="Detter J.C."/>
            <person name="Han C."/>
            <person name="Tapia R."/>
            <person name="Land M."/>
            <person name="Hauser L."/>
            <person name="Jeffries C."/>
            <person name="Kyrpides N."/>
            <person name="Ivanova N."/>
            <person name="Mikhailova N."/>
            <person name="Beauchemin N."/>
            <person name="Sen A."/>
            <person name="Sur S.A."/>
            <person name="Gtari M."/>
            <person name="Wall L."/>
            <person name="Tisa L."/>
            <person name="Woyke T."/>
        </authorList>
    </citation>
    <scope>NUCLEOTIDE SEQUENCE [LARGE SCALE GENOMIC DNA]</scope>
    <source>
        <strain evidence="4">DSM 45817 / CECT 9037 / EuI1c</strain>
    </source>
</reference>
<evidence type="ECO:0000313" key="3">
    <source>
        <dbReference type="EMBL" id="ADP81594.1"/>
    </source>
</evidence>
<keyword evidence="4" id="KW-1185">Reference proteome</keyword>
<dbReference type="SUPFAM" id="SSF52200">
    <property type="entry name" value="Toll/Interleukin receptor TIR domain"/>
    <property type="match status" value="1"/>
</dbReference>
<dbReference type="STRING" id="298654.FraEuI1c_3587"/>
<dbReference type="Pfam" id="PF19955">
    <property type="entry name" value="EAD1"/>
    <property type="match status" value="1"/>
</dbReference>
<dbReference type="InterPro" id="IPR035897">
    <property type="entry name" value="Toll_tir_struct_dom_sf"/>
</dbReference>
<dbReference type="eggNOG" id="COG1672">
    <property type="taxonomic scope" value="Bacteria"/>
</dbReference>
<dbReference type="RefSeq" id="WP_013424712.1">
    <property type="nucleotide sequence ID" value="NC_014666.1"/>
</dbReference>
<dbReference type="GO" id="GO:0007165">
    <property type="term" value="P:signal transduction"/>
    <property type="evidence" value="ECO:0007669"/>
    <property type="project" value="InterPro"/>
</dbReference>
<organism evidence="3 4">
    <name type="scientific">Pseudofrankia inefficax (strain DSM 45817 / CECT 9037 / DDB 130130 / EuI1c)</name>
    <name type="common">Frankia inefficax</name>
    <dbReference type="NCBI Taxonomy" id="298654"/>
    <lineage>
        <taxon>Bacteria</taxon>
        <taxon>Bacillati</taxon>
        <taxon>Actinomycetota</taxon>
        <taxon>Actinomycetes</taxon>
        <taxon>Frankiales</taxon>
        <taxon>Frankiaceae</taxon>
        <taxon>Pseudofrankia</taxon>
    </lineage>
</organism>
<name>E3J0G5_PSEI1</name>
<protein>
    <recommendedName>
        <fullName evidence="2">TIR domain-containing protein</fullName>
    </recommendedName>
</protein>
<evidence type="ECO:0000256" key="1">
    <source>
        <dbReference type="SAM" id="MobiDB-lite"/>
    </source>
</evidence>
<feature type="domain" description="TIR" evidence="2">
    <location>
        <begin position="349"/>
        <end position="481"/>
    </location>
</feature>
<dbReference type="InterPro" id="IPR000157">
    <property type="entry name" value="TIR_dom"/>
</dbReference>
<dbReference type="EMBL" id="CP002299">
    <property type="protein sequence ID" value="ADP81594.1"/>
    <property type="molecule type" value="Genomic_DNA"/>
</dbReference>
<dbReference type="HOGENOM" id="CLU_588951_0_0_11"/>
<accession>E3J0G5</accession>
<evidence type="ECO:0000313" key="4">
    <source>
        <dbReference type="Proteomes" id="UP000002484"/>
    </source>
</evidence>
<dbReference type="PROSITE" id="PS50104">
    <property type="entry name" value="TIR"/>
    <property type="match status" value="1"/>
</dbReference>
<evidence type="ECO:0000259" key="2">
    <source>
        <dbReference type="PROSITE" id="PS50104"/>
    </source>
</evidence>
<dbReference type="Proteomes" id="UP000002484">
    <property type="component" value="Chromosome"/>
</dbReference>
<dbReference type="KEGG" id="fri:FraEuI1c_3587"/>
<dbReference type="Pfam" id="PF13676">
    <property type="entry name" value="TIR_2"/>
    <property type="match status" value="1"/>
</dbReference>
<gene>
    <name evidence="3" type="ordered locus">FraEuI1c_3587</name>
</gene>
<proteinExistence type="predicted"/>
<sequence length="497" mass="54683">MSTLPPEQLRELARVYRDLVRAPQLLNRARMDPTRQPQIAHVSDAAAYWQAVNEYLSDSGDVGLRDRILECARADYPVNPLFGPATDGQVGQSWRTGGRFDSDTPSGLSAFGFIIGLDAESYGSRDTVSQRVLRDGLEKIFRKALRDAGIAEGPLQDQDRGDGFLGVVSSSAVPVERVVQDFVNRLRAALRFHNHGQDGKGRIRLRLALHQGYVIPDRTGWAGTPIVECARLLDADQLRAALRQDPEIDLVLIASDELYQSVIKQGFDGIDPRVYRRVEVVEKEFRSTAWLSIPERGISGVRSGSDNQAAGQPGASPGHGAGGPAAEPAVKSRRPAPEPQIARKANNDKRGDFLISAAPDDDGWGGWIAWYLKGEGYTVRLDSWDLHGGDKTVEALDVAVRSFDRTIAVLSPGYLASSEVRAAWQHAWMEDPNGLERTLIPVRVAWCEPAGLLRGIRYIDLVGLDEAEAKKHLKEQIRRSVTGNGRPTEQPPFPGRR</sequence>
<dbReference type="eggNOG" id="COG2114">
    <property type="taxonomic scope" value="Bacteria"/>
</dbReference>
<dbReference type="InterPro" id="IPR045430">
    <property type="entry name" value="EAD1"/>
</dbReference>
<feature type="region of interest" description="Disordered" evidence="1">
    <location>
        <begin position="301"/>
        <end position="345"/>
    </location>
</feature>